<dbReference type="InterPro" id="IPR044788">
    <property type="entry name" value="X8_dom_prot"/>
</dbReference>
<dbReference type="AlphaFoldDB" id="A0A0B2SBC7"/>
<keyword evidence="4" id="KW-1133">Transmembrane helix</keyword>
<sequence>MSSSSMIWFLKTLLLKCFSCFQFHSLSSSNTHTHLTHILSPSLRFFSLNTSNGHISNTSNNSTIFIFIFTNTFKSHSTNPNPTSPISLSSLPSLTDNSPTMTTRKSLVLSLLLLLGLSPLCAGAAPPQELWCVAKNNAEDAALQRGGPCYDPTSVQNTASFSFNDYFLKHGMTDDSCNFNNNAAVTSLNPSHDNCKFPSGKTGSNGSFSGSTPTSSVGLGPSEDFSGCTRVSWGWWWFWPLSFIGHLMFMVSVFG</sequence>
<feature type="chain" id="PRO_5002076063" evidence="5">
    <location>
        <begin position="21"/>
        <end position="255"/>
    </location>
</feature>
<evidence type="ECO:0000256" key="3">
    <source>
        <dbReference type="ARBA" id="ARBA00022729"/>
    </source>
</evidence>
<proteinExistence type="predicted"/>
<evidence type="ECO:0000259" key="6">
    <source>
        <dbReference type="SMART" id="SM00768"/>
    </source>
</evidence>
<dbReference type="EC" id="2.7.13.3" evidence="7"/>
<keyword evidence="2" id="KW-0325">Glycoprotein</keyword>
<evidence type="ECO:0000256" key="5">
    <source>
        <dbReference type="SAM" id="SignalP"/>
    </source>
</evidence>
<keyword evidence="4" id="KW-0812">Transmembrane</keyword>
<keyword evidence="7" id="KW-0808">Transferase</keyword>
<dbReference type="GO" id="GO:0005886">
    <property type="term" value="C:plasma membrane"/>
    <property type="evidence" value="ECO:0007669"/>
    <property type="project" value="UniProtKB-SubCell"/>
</dbReference>
<dbReference type="EMBL" id="KN644924">
    <property type="protein sequence ID" value="KHN41609.1"/>
    <property type="molecule type" value="Genomic_DNA"/>
</dbReference>
<keyword evidence="3 5" id="KW-0732">Signal</keyword>
<evidence type="ECO:0000313" key="7">
    <source>
        <dbReference type="EMBL" id="KHN41609.1"/>
    </source>
</evidence>
<evidence type="ECO:0000256" key="1">
    <source>
        <dbReference type="ARBA" id="ARBA00004609"/>
    </source>
</evidence>
<dbReference type="GO" id="GO:0098552">
    <property type="term" value="C:side of membrane"/>
    <property type="evidence" value="ECO:0007669"/>
    <property type="project" value="UniProtKB-KW"/>
</dbReference>
<dbReference type="GO" id="GO:0004673">
    <property type="term" value="F:protein histidine kinase activity"/>
    <property type="evidence" value="ECO:0007669"/>
    <property type="project" value="UniProtKB-EC"/>
</dbReference>
<evidence type="ECO:0000256" key="4">
    <source>
        <dbReference type="SAM" id="Phobius"/>
    </source>
</evidence>
<accession>A0A0B2SBC7</accession>
<dbReference type="PANTHER" id="PTHR31044">
    <property type="entry name" value="BETA-1,3 GLUCANASE"/>
    <property type="match status" value="1"/>
</dbReference>
<feature type="signal peptide" evidence="5">
    <location>
        <begin position="1"/>
        <end position="20"/>
    </location>
</feature>
<gene>
    <name evidence="7" type="ORF">glysoja_042241</name>
</gene>
<dbReference type="InterPro" id="IPR012946">
    <property type="entry name" value="X8"/>
</dbReference>
<keyword evidence="4" id="KW-0472">Membrane</keyword>
<feature type="transmembrane region" description="Helical" evidence="4">
    <location>
        <begin position="233"/>
        <end position="254"/>
    </location>
</feature>
<dbReference type="PANTHER" id="PTHR31044:SF33">
    <property type="entry name" value="PLASMODESMATA CALLOSE-BINDING PROTEIN 5"/>
    <property type="match status" value="1"/>
</dbReference>
<dbReference type="Pfam" id="PF07983">
    <property type="entry name" value="X8"/>
    <property type="match status" value="1"/>
</dbReference>
<name>A0A0B2SBC7_GLYSO</name>
<dbReference type="Proteomes" id="UP000053555">
    <property type="component" value="Unassembled WGS sequence"/>
</dbReference>
<protein>
    <submittedName>
        <fullName evidence="7">Glucan endo-1,3-beta-glucosidase-like protein 1</fullName>
        <ecNumber evidence="7">2.7.13.3</ecNumber>
    </submittedName>
</protein>
<feature type="domain" description="X8" evidence="6">
    <location>
        <begin position="130"/>
        <end position="197"/>
    </location>
</feature>
<keyword evidence="2" id="KW-0449">Lipoprotein</keyword>
<reference evidence="7" key="1">
    <citation type="submission" date="2014-07" db="EMBL/GenBank/DDBJ databases">
        <title>Identification of a novel salt tolerance gene in wild soybean by whole-genome sequencing.</title>
        <authorList>
            <person name="Lam H.-M."/>
            <person name="Qi X."/>
            <person name="Li M.-W."/>
            <person name="Liu X."/>
            <person name="Xie M."/>
            <person name="Ni M."/>
            <person name="Xu X."/>
        </authorList>
    </citation>
    <scope>NUCLEOTIDE SEQUENCE [LARGE SCALE GENOMIC DNA]</scope>
    <source>
        <tissue evidence="7">Root</tissue>
    </source>
</reference>
<keyword evidence="2" id="KW-0336">GPI-anchor</keyword>
<dbReference type="GO" id="GO:0009506">
    <property type="term" value="C:plasmodesma"/>
    <property type="evidence" value="ECO:0007669"/>
    <property type="project" value="UniProtKB-ARBA"/>
</dbReference>
<comment type="subcellular location">
    <subcellularLocation>
        <location evidence="1">Cell membrane</location>
        <topology evidence="1">Lipid-anchor</topology>
        <topology evidence="1">GPI-anchor</topology>
    </subcellularLocation>
</comment>
<dbReference type="SMART" id="SM00768">
    <property type="entry name" value="X8"/>
    <property type="match status" value="1"/>
</dbReference>
<organism evidence="7">
    <name type="scientific">Glycine soja</name>
    <name type="common">Wild soybean</name>
    <dbReference type="NCBI Taxonomy" id="3848"/>
    <lineage>
        <taxon>Eukaryota</taxon>
        <taxon>Viridiplantae</taxon>
        <taxon>Streptophyta</taxon>
        <taxon>Embryophyta</taxon>
        <taxon>Tracheophyta</taxon>
        <taxon>Spermatophyta</taxon>
        <taxon>Magnoliopsida</taxon>
        <taxon>eudicotyledons</taxon>
        <taxon>Gunneridae</taxon>
        <taxon>Pentapetalae</taxon>
        <taxon>rosids</taxon>
        <taxon>fabids</taxon>
        <taxon>Fabales</taxon>
        <taxon>Fabaceae</taxon>
        <taxon>Papilionoideae</taxon>
        <taxon>50 kb inversion clade</taxon>
        <taxon>NPAAA clade</taxon>
        <taxon>indigoferoid/millettioid clade</taxon>
        <taxon>Phaseoleae</taxon>
        <taxon>Glycine</taxon>
        <taxon>Glycine subgen. Soja</taxon>
    </lineage>
</organism>
<evidence type="ECO:0000256" key="2">
    <source>
        <dbReference type="ARBA" id="ARBA00022622"/>
    </source>
</evidence>